<gene>
    <name evidence="8" type="primary">Armc8</name>
</gene>
<dbReference type="PANTHER" id="PTHR15651:SF7">
    <property type="entry name" value="ARMADILLO REPEAT-CONTAINING PROTEIN 8"/>
    <property type="match status" value="1"/>
</dbReference>
<protein>
    <recommendedName>
        <fullName evidence="3">Armadillo repeat-containing protein 8</fullName>
    </recommendedName>
</protein>
<dbReference type="GO" id="GO:0005737">
    <property type="term" value="C:cytoplasm"/>
    <property type="evidence" value="ECO:0007669"/>
    <property type="project" value="UniProtKB-SubCell"/>
</dbReference>
<evidence type="ECO:0000256" key="3">
    <source>
        <dbReference type="ARBA" id="ARBA00013746"/>
    </source>
</evidence>
<dbReference type="PROSITE" id="PS50176">
    <property type="entry name" value="ARM_REPEAT"/>
    <property type="match status" value="1"/>
</dbReference>
<keyword evidence="5" id="KW-0677">Repeat</keyword>
<dbReference type="GO" id="GO:0005634">
    <property type="term" value="C:nucleus"/>
    <property type="evidence" value="ECO:0007669"/>
    <property type="project" value="UniProtKB-SubCell"/>
</dbReference>
<evidence type="ECO:0000256" key="7">
    <source>
        <dbReference type="PROSITE-ProRule" id="PRU00259"/>
    </source>
</evidence>
<dbReference type="GO" id="GO:0034657">
    <property type="term" value="C:GID complex"/>
    <property type="evidence" value="ECO:0007669"/>
    <property type="project" value="TreeGrafter"/>
</dbReference>
<dbReference type="PANTHER" id="PTHR15651">
    <property type="entry name" value="ARMADILLO REPEAT-CONTAINING PROTEIN 8"/>
    <property type="match status" value="1"/>
</dbReference>
<keyword evidence="4" id="KW-0963">Cytoplasm</keyword>
<evidence type="ECO:0000256" key="2">
    <source>
        <dbReference type="ARBA" id="ARBA00004496"/>
    </source>
</evidence>
<comment type="subcellular location">
    <subcellularLocation>
        <location evidence="2">Cytoplasm</location>
    </subcellularLocation>
    <subcellularLocation>
        <location evidence="1">Nucleus</location>
    </subcellularLocation>
</comment>
<keyword evidence="6" id="KW-0539">Nucleus</keyword>
<dbReference type="AlphaFoldDB" id="A0A6F9D707"/>
<evidence type="ECO:0000313" key="8">
    <source>
        <dbReference type="EMBL" id="CAB3223156.1"/>
    </source>
</evidence>
<dbReference type="EMBL" id="LR783057">
    <property type="protein sequence ID" value="CAB3223156.1"/>
    <property type="molecule type" value="mRNA"/>
</dbReference>
<proteinExistence type="evidence at transcript level"/>
<name>A0A6F9D707_9ASCI</name>
<dbReference type="FunFam" id="1.25.10.10:FF:000070">
    <property type="entry name" value="armadillo repeat-containing protein 8 isoform X1"/>
    <property type="match status" value="1"/>
</dbReference>
<feature type="repeat" description="ARM" evidence="7">
    <location>
        <begin position="533"/>
        <end position="575"/>
    </location>
</feature>
<evidence type="ECO:0000256" key="6">
    <source>
        <dbReference type="ARBA" id="ARBA00023242"/>
    </source>
</evidence>
<dbReference type="InterPro" id="IPR011989">
    <property type="entry name" value="ARM-like"/>
</dbReference>
<dbReference type="InterPro" id="IPR016024">
    <property type="entry name" value="ARM-type_fold"/>
</dbReference>
<accession>A0A6F9D707</accession>
<reference evidence="8" key="1">
    <citation type="submission" date="2020-04" db="EMBL/GenBank/DDBJ databases">
        <authorList>
            <person name="Neveu A P."/>
        </authorList>
    </citation>
    <scope>NUCLEOTIDE SEQUENCE</scope>
    <source>
        <tissue evidence="8">Whole embryo</tissue>
    </source>
</reference>
<dbReference type="SMART" id="SM00185">
    <property type="entry name" value="ARM"/>
    <property type="match status" value="4"/>
</dbReference>
<dbReference type="Gene3D" id="1.25.10.10">
    <property type="entry name" value="Leucine-rich Repeat Variant"/>
    <property type="match status" value="2"/>
</dbReference>
<evidence type="ECO:0000256" key="5">
    <source>
        <dbReference type="ARBA" id="ARBA00022737"/>
    </source>
</evidence>
<sequence>MEVDQVEIAENITSMQGVLSEVTTLYQPYIEKLYSDDCLKVLEGLKQIKNFVIGNNKQKTNFIVLGAIPRLVYLIQQDASDVHTKTQCTVILGSLAKGMEANVKSLLDYGVLDVLFFGLNHSDLKFYEACLRCIRTIVTSSDQTGELIFTDVSMTARVLACINKSLCTQECTCEIISHCCKTRQQQDLLFDLDVVENLVPLLVSNMCRVQIKSVHAIAALCYKNPTVCSCLLKTKTSGTPVHEILTNMLSRCQPVSLQLNAARCLTYIYRSGAFNGIDNKVISKKVLPCLVRMCSSTCGINERVVGAKTIAYLIEAETQMQRLALVCEHLPRKLEAYFRHPIVADTQNVDDMRRFKQELGRGNDLLEAVFLAYASLLSNDEDMRKLIASESLVQHLVDGMSNENQDVRIAALQCVLSLSRSVQILRTIFEDLDVSKHVSMIAHAPWYRESTPLNFDDTKAVKEQVAASSVVCNLLLEFSPTKAKLLFRNILYPVKIWCENEKSIHLRRNGVWCLLNVTFQADLKLKMEAMNILGVDLLFSLLTSTDYDIITKTLGVLNNVLTSKEHTDTVMSTLGDTVMQACAIAIESTSLPVPTPPTSLGNRDVASAVHTYALCVLGCVAGGDGATTLRKYWDDNENLMRRLVQFIGSSDTELQTAGVACVNSLCRVDEVGSNDRQQKMRDLGVVEALNKLSDATDGALFNRVKLTQQLFQAKGNL</sequence>
<dbReference type="InterPro" id="IPR000225">
    <property type="entry name" value="Armadillo"/>
</dbReference>
<dbReference type="InterPro" id="IPR038739">
    <property type="entry name" value="ARMC8/Vid28"/>
</dbReference>
<evidence type="ECO:0000256" key="4">
    <source>
        <dbReference type="ARBA" id="ARBA00022490"/>
    </source>
</evidence>
<dbReference type="GO" id="GO:0043161">
    <property type="term" value="P:proteasome-mediated ubiquitin-dependent protein catabolic process"/>
    <property type="evidence" value="ECO:0007669"/>
    <property type="project" value="TreeGrafter"/>
</dbReference>
<organism evidence="8">
    <name type="scientific">Phallusia mammillata</name>
    <dbReference type="NCBI Taxonomy" id="59560"/>
    <lineage>
        <taxon>Eukaryota</taxon>
        <taxon>Metazoa</taxon>
        <taxon>Chordata</taxon>
        <taxon>Tunicata</taxon>
        <taxon>Ascidiacea</taxon>
        <taxon>Phlebobranchia</taxon>
        <taxon>Ascidiidae</taxon>
        <taxon>Phallusia</taxon>
    </lineage>
</organism>
<dbReference type="SUPFAM" id="SSF48371">
    <property type="entry name" value="ARM repeat"/>
    <property type="match status" value="1"/>
</dbReference>
<evidence type="ECO:0000256" key="1">
    <source>
        <dbReference type="ARBA" id="ARBA00004123"/>
    </source>
</evidence>